<dbReference type="EMBL" id="JAHFXS010000121">
    <property type="protein sequence ID" value="KAG9988859.1"/>
    <property type="molecule type" value="Genomic_DNA"/>
</dbReference>
<feature type="region of interest" description="Disordered" evidence="1">
    <location>
        <begin position="45"/>
        <end position="136"/>
    </location>
</feature>
<name>A0A9P8K0T6_AURME</name>
<feature type="non-terminal residue" evidence="2">
    <location>
        <position position="287"/>
    </location>
</feature>
<accession>A0A9P8K0T6</accession>
<gene>
    <name evidence="2" type="ORF">KCU98_g2300</name>
</gene>
<feature type="non-terminal residue" evidence="2">
    <location>
        <position position="1"/>
    </location>
</feature>
<keyword evidence="3" id="KW-1185">Reference proteome</keyword>
<sequence length="287" mass="31020">TAAQLCRQQTGLSSVDAKLYRLEKLISELSGRNIQELIPEGSTKLTFVPSGGATAMSTLPPPSRRTRTPPTTSGSDLSNMATQQSTDDRAADQHTADDHTADDHTADDHTADDHTADDHTAEQPLRPGAVDGHSDDSAAVQEPRITYYDAGGHFDRSVPLQDRDVVTYHVGLGRSRQDPLPTATTDGRVEVFIVLNEGRIESATSTTHMPSRPVDFNNGKQTKLVVNFCDNAVISAVIEPSGDKVYARQVGVQRGNGLHRKRLRLLSSVSDCTGLDDCDCEECQSVV</sequence>
<feature type="compositionally biased region" description="Basic and acidic residues" evidence="1">
    <location>
        <begin position="86"/>
        <end position="121"/>
    </location>
</feature>
<dbReference type="Proteomes" id="UP000729357">
    <property type="component" value="Unassembled WGS sequence"/>
</dbReference>
<evidence type="ECO:0000313" key="3">
    <source>
        <dbReference type="Proteomes" id="UP000729357"/>
    </source>
</evidence>
<protein>
    <submittedName>
        <fullName evidence="2">Uncharacterized protein</fullName>
    </submittedName>
</protein>
<reference evidence="2" key="2">
    <citation type="submission" date="2021-08" db="EMBL/GenBank/DDBJ databases">
        <authorList>
            <person name="Gostincar C."/>
            <person name="Sun X."/>
            <person name="Song Z."/>
            <person name="Gunde-Cimerman N."/>
        </authorList>
    </citation>
    <scope>NUCLEOTIDE SEQUENCE</scope>
    <source>
        <strain evidence="2">EXF-9298</strain>
    </source>
</reference>
<reference evidence="2" key="1">
    <citation type="journal article" date="2021" name="J Fungi (Basel)">
        <title>Virulence traits and population genomics of the black yeast Aureobasidium melanogenum.</title>
        <authorList>
            <person name="Cernosa A."/>
            <person name="Sun X."/>
            <person name="Gostincar C."/>
            <person name="Fang C."/>
            <person name="Gunde-Cimerman N."/>
            <person name="Song Z."/>
        </authorList>
    </citation>
    <scope>NUCLEOTIDE SEQUENCE</scope>
    <source>
        <strain evidence="2">EXF-9298</strain>
    </source>
</reference>
<feature type="compositionally biased region" description="Polar residues" evidence="1">
    <location>
        <begin position="74"/>
        <end position="85"/>
    </location>
</feature>
<organism evidence="2 3">
    <name type="scientific">Aureobasidium melanogenum</name>
    <name type="common">Aureobasidium pullulans var. melanogenum</name>
    <dbReference type="NCBI Taxonomy" id="46634"/>
    <lineage>
        <taxon>Eukaryota</taxon>
        <taxon>Fungi</taxon>
        <taxon>Dikarya</taxon>
        <taxon>Ascomycota</taxon>
        <taxon>Pezizomycotina</taxon>
        <taxon>Dothideomycetes</taxon>
        <taxon>Dothideomycetidae</taxon>
        <taxon>Dothideales</taxon>
        <taxon>Saccotheciaceae</taxon>
        <taxon>Aureobasidium</taxon>
    </lineage>
</organism>
<dbReference type="AlphaFoldDB" id="A0A9P8K0T6"/>
<comment type="caution">
    <text evidence="2">The sequence shown here is derived from an EMBL/GenBank/DDBJ whole genome shotgun (WGS) entry which is preliminary data.</text>
</comment>
<evidence type="ECO:0000256" key="1">
    <source>
        <dbReference type="SAM" id="MobiDB-lite"/>
    </source>
</evidence>
<proteinExistence type="predicted"/>
<evidence type="ECO:0000313" key="2">
    <source>
        <dbReference type="EMBL" id="KAG9988859.1"/>
    </source>
</evidence>